<keyword evidence="2" id="KW-1185">Reference proteome</keyword>
<accession>A0ACC0UUA9</accession>
<dbReference type="Proteomes" id="UP001163324">
    <property type="component" value="Chromosome 7"/>
</dbReference>
<evidence type="ECO:0000313" key="2">
    <source>
        <dbReference type="Proteomes" id="UP001163324"/>
    </source>
</evidence>
<evidence type="ECO:0000313" key="1">
    <source>
        <dbReference type="EMBL" id="KAI9897685.1"/>
    </source>
</evidence>
<proteinExistence type="predicted"/>
<organism evidence="1 2">
    <name type="scientific">Trichothecium roseum</name>
    <dbReference type="NCBI Taxonomy" id="47278"/>
    <lineage>
        <taxon>Eukaryota</taxon>
        <taxon>Fungi</taxon>
        <taxon>Dikarya</taxon>
        <taxon>Ascomycota</taxon>
        <taxon>Pezizomycotina</taxon>
        <taxon>Sordariomycetes</taxon>
        <taxon>Hypocreomycetidae</taxon>
        <taxon>Hypocreales</taxon>
        <taxon>Hypocreales incertae sedis</taxon>
        <taxon>Trichothecium</taxon>
    </lineage>
</organism>
<comment type="caution">
    <text evidence="1">The sequence shown here is derived from an EMBL/GenBank/DDBJ whole genome shotgun (WGS) entry which is preliminary data.</text>
</comment>
<sequence length="301" mass="32039">MAEYQIRDEDLASLKGKVVIVTGASSGIGLATVQLLLSLGASVVGADVQEPPASAAVDPTAAFAFHRTDVSVWADLTSLFRRALDLHGRVDHVFANAGISPRADYLSEELGADGELKEPTHQVLDVNMKGVINTTTLAVYHMRRQQQESSPQGGSNPSVVITCSVAGIQRFRAVDYGTAKHAVLGFMRGMKQLLAEHAVPVRVNAIAPSWTRTGVVPEAVMKQLGVSLQEPSAAGRAAAGLMADAARDGQMVHVADGKYREIEEAVLLPASNAIVPESGELEDTTLRKMMQVMNGVYKDKV</sequence>
<name>A0ACC0UUA9_9HYPO</name>
<reference evidence="1" key="1">
    <citation type="submission" date="2022-10" db="EMBL/GenBank/DDBJ databases">
        <title>Complete Genome of Trichothecium roseum strain YXFP-22015, a Plant Pathogen Isolated from Citrus.</title>
        <authorList>
            <person name="Wang Y."/>
            <person name="Zhu L."/>
        </authorList>
    </citation>
    <scope>NUCLEOTIDE SEQUENCE</scope>
    <source>
        <strain evidence="1">YXFP-22015</strain>
    </source>
</reference>
<gene>
    <name evidence="1" type="ORF">N3K66_007541</name>
</gene>
<dbReference type="EMBL" id="CM047946">
    <property type="protein sequence ID" value="KAI9897685.1"/>
    <property type="molecule type" value="Genomic_DNA"/>
</dbReference>
<protein>
    <submittedName>
        <fullName evidence="1">Uncharacterized protein</fullName>
    </submittedName>
</protein>